<name>A0ABD0ZC76_9HEMI</name>
<evidence type="ECO:0000313" key="2">
    <source>
        <dbReference type="EMBL" id="KAL1138428.1"/>
    </source>
</evidence>
<feature type="compositionally biased region" description="Basic residues" evidence="1">
    <location>
        <begin position="1"/>
        <end position="12"/>
    </location>
</feature>
<dbReference type="AlphaFoldDB" id="A0ABD0ZC76"/>
<evidence type="ECO:0000256" key="1">
    <source>
        <dbReference type="SAM" id="MobiDB-lite"/>
    </source>
</evidence>
<sequence length="178" mass="20095">MVYKHRNMFRQNKKQETTEIGRARKQRPQYSREASQDLSVFSDIITHKDGKLRMCLPVVSCLLSLFRPLNTIFSDDRLEVNLAFKRQNMFDANNKQGNDGKSVESEFSESRVRIPCHSLVDVQAKVACCDVQLAGGIGILSKLMGDSKLYLQSTTCLEIVTWADGERACASQALDGMR</sequence>
<reference evidence="2 3" key="1">
    <citation type="submission" date="2024-07" db="EMBL/GenBank/DDBJ databases">
        <title>Chromosome-level genome assembly of the water stick insect Ranatra chinensis (Heteroptera: Nepidae).</title>
        <authorList>
            <person name="Liu X."/>
        </authorList>
    </citation>
    <scope>NUCLEOTIDE SEQUENCE [LARGE SCALE GENOMIC DNA]</scope>
    <source>
        <strain evidence="2">Cailab_2021Rc</strain>
        <tissue evidence="2">Muscle</tissue>
    </source>
</reference>
<keyword evidence="3" id="KW-1185">Reference proteome</keyword>
<gene>
    <name evidence="2" type="ORF">AAG570_008492</name>
</gene>
<protein>
    <submittedName>
        <fullName evidence="2">Uncharacterized protein</fullName>
    </submittedName>
</protein>
<evidence type="ECO:0000313" key="3">
    <source>
        <dbReference type="Proteomes" id="UP001558652"/>
    </source>
</evidence>
<dbReference type="Proteomes" id="UP001558652">
    <property type="component" value="Unassembled WGS sequence"/>
</dbReference>
<feature type="compositionally biased region" description="Basic and acidic residues" evidence="1">
    <location>
        <begin position="13"/>
        <end position="22"/>
    </location>
</feature>
<comment type="caution">
    <text evidence="2">The sequence shown here is derived from an EMBL/GenBank/DDBJ whole genome shotgun (WGS) entry which is preliminary data.</text>
</comment>
<proteinExistence type="predicted"/>
<dbReference type="EMBL" id="JBFDAA010000003">
    <property type="protein sequence ID" value="KAL1138428.1"/>
    <property type="molecule type" value="Genomic_DNA"/>
</dbReference>
<organism evidence="2 3">
    <name type="scientific">Ranatra chinensis</name>
    <dbReference type="NCBI Taxonomy" id="642074"/>
    <lineage>
        <taxon>Eukaryota</taxon>
        <taxon>Metazoa</taxon>
        <taxon>Ecdysozoa</taxon>
        <taxon>Arthropoda</taxon>
        <taxon>Hexapoda</taxon>
        <taxon>Insecta</taxon>
        <taxon>Pterygota</taxon>
        <taxon>Neoptera</taxon>
        <taxon>Paraneoptera</taxon>
        <taxon>Hemiptera</taxon>
        <taxon>Heteroptera</taxon>
        <taxon>Panheteroptera</taxon>
        <taxon>Nepomorpha</taxon>
        <taxon>Nepidae</taxon>
        <taxon>Ranatrinae</taxon>
        <taxon>Ranatra</taxon>
    </lineage>
</organism>
<accession>A0ABD0ZC76</accession>
<feature type="region of interest" description="Disordered" evidence="1">
    <location>
        <begin position="1"/>
        <end position="33"/>
    </location>
</feature>